<gene>
    <name evidence="2" type="ORF">DFH08DRAFT_618819</name>
</gene>
<dbReference type="AlphaFoldDB" id="A0AAD7EKD9"/>
<feature type="region of interest" description="Disordered" evidence="1">
    <location>
        <begin position="1"/>
        <end position="20"/>
    </location>
</feature>
<protein>
    <submittedName>
        <fullName evidence="2">Uncharacterized protein</fullName>
    </submittedName>
</protein>
<name>A0AAD7EKD9_9AGAR</name>
<accession>A0AAD7EKD9</accession>
<evidence type="ECO:0000313" key="2">
    <source>
        <dbReference type="EMBL" id="KAJ7331494.1"/>
    </source>
</evidence>
<proteinExistence type="predicted"/>
<feature type="non-terminal residue" evidence="2">
    <location>
        <position position="1"/>
    </location>
</feature>
<organism evidence="2 3">
    <name type="scientific">Mycena albidolilacea</name>
    <dbReference type="NCBI Taxonomy" id="1033008"/>
    <lineage>
        <taxon>Eukaryota</taxon>
        <taxon>Fungi</taxon>
        <taxon>Dikarya</taxon>
        <taxon>Basidiomycota</taxon>
        <taxon>Agaricomycotina</taxon>
        <taxon>Agaricomycetes</taxon>
        <taxon>Agaricomycetidae</taxon>
        <taxon>Agaricales</taxon>
        <taxon>Marasmiineae</taxon>
        <taxon>Mycenaceae</taxon>
        <taxon>Mycena</taxon>
    </lineage>
</organism>
<dbReference type="Proteomes" id="UP001218218">
    <property type="component" value="Unassembled WGS sequence"/>
</dbReference>
<evidence type="ECO:0000313" key="3">
    <source>
        <dbReference type="Proteomes" id="UP001218218"/>
    </source>
</evidence>
<keyword evidence="3" id="KW-1185">Reference proteome</keyword>
<feature type="non-terminal residue" evidence="2">
    <location>
        <position position="290"/>
    </location>
</feature>
<reference evidence="2" key="1">
    <citation type="submission" date="2023-03" db="EMBL/GenBank/DDBJ databases">
        <title>Massive genome expansion in bonnet fungi (Mycena s.s.) driven by repeated elements and novel gene families across ecological guilds.</title>
        <authorList>
            <consortium name="Lawrence Berkeley National Laboratory"/>
            <person name="Harder C.B."/>
            <person name="Miyauchi S."/>
            <person name="Viragh M."/>
            <person name="Kuo A."/>
            <person name="Thoen E."/>
            <person name="Andreopoulos B."/>
            <person name="Lu D."/>
            <person name="Skrede I."/>
            <person name="Drula E."/>
            <person name="Henrissat B."/>
            <person name="Morin E."/>
            <person name="Kohler A."/>
            <person name="Barry K."/>
            <person name="LaButti K."/>
            <person name="Morin E."/>
            <person name="Salamov A."/>
            <person name="Lipzen A."/>
            <person name="Mereny Z."/>
            <person name="Hegedus B."/>
            <person name="Baldrian P."/>
            <person name="Stursova M."/>
            <person name="Weitz H."/>
            <person name="Taylor A."/>
            <person name="Grigoriev I.V."/>
            <person name="Nagy L.G."/>
            <person name="Martin F."/>
            <person name="Kauserud H."/>
        </authorList>
    </citation>
    <scope>NUCLEOTIDE SEQUENCE</scope>
    <source>
        <strain evidence="2">CBHHK002</strain>
    </source>
</reference>
<comment type="caution">
    <text evidence="2">The sequence shown here is derived from an EMBL/GenBank/DDBJ whole genome shotgun (WGS) entry which is preliminary data.</text>
</comment>
<sequence>ESGNKSEAESSDSQEDEEKEVASLGRRFALLKGLWIDGASVVAKVDEEYNEKVRFDSKEAKIQGQLRDLLDIISDRYKRKVRKQGWFKRAFLAGIASQRSNTSTRIRHAAVDAIYDCRATKMRTPADRRKFRKEIGWYEHEDGEGGEYSSLDVPILHEDGSEEYDIHTCFLNPVLMRVSLLFLYVALIRGPAAAAKMLDPEADVHVPKTDNMELIHGIDHTEAGAIAGSCVLAIWGKSPDVHLNPRGDHTNIDYKARFDEYLDILTTGLRKKSPSILHVFAEWDRMVFPD</sequence>
<evidence type="ECO:0000256" key="1">
    <source>
        <dbReference type="SAM" id="MobiDB-lite"/>
    </source>
</evidence>
<dbReference type="EMBL" id="JARIHO010000035">
    <property type="protein sequence ID" value="KAJ7331494.1"/>
    <property type="molecule type" value="Genomic_DNA"/>
</dbReference>
<feature type="compositionally biased region" description="Acidic residues" evidence="1">
    <location>
        <begin position="9"/>
        <end position="19"/>
    </location>
</feature>